<name>A0A2S9Y4J6_9BACT</name>
<feature type="transmembrane region" description="Helical" evidence="1">
    <location>
        <begin position="129"/>
        <end position="148"/>
    </location>
</feature>
<protein>
    <submittedName>
        <fullName evidence="2">Uncharacterized protein</fullName>
    </submittedName>
</protein>
<feature type="transmembrane region" description="Helical" evidence="1">
    <location>
        <begin position="57"/>
        <end position="78"/>
    </location>
</feature>
<proteinExistence type="predicted"/>
<keyword evidence="1" id="KW-1133">Transmembrane helix</keyword>
<feature type="transmembrane region" description="Helical" evidence="1">
    <location>
        <begin position="174"/>
        <end position="196"/>
    </location>
</feature>
<reference evidence="2 3" key="1">
    <citation type="submission" date="2018-03" db="EMBL/GenBank/DDBJ databases">
        <title>Draft Genome Sequences of the Obligatory Marine Myxobacteria Enhygromyxa salina SWB005.</title>
        <authorList>
            <person name="Poehlein A."/>
            <person name="Moghaddam J.A."/>
            <person name="Harms H."/>
            <person name="Alanjari M."/>
            <person name="Koenig G.M."/>
            <person name="Daniel R."/>
            <person name="Schaeberle T.F."/>
        </authorList>
    </citation>
    <scope>NUCLEOTIDE SEQUENCE [LARGE SCALE GENOMIC DNA]</scope>
    <source>
        <strain evidence="2 3">SWB005</strain>
    </source>
</reference>
<dbReference type="AlphaFoldDB" id="A0A2S9Y4J6"/>
<gene>
    <name evidence="2" type="ORF">ENSA5_28100</name>
</gene>
<evidence type="ECO:0000256" key="1">
    <source>
        <dbReference type="SAM" id="Phobius"/>
    </source>
</evidence>
<sequence length="262" mass="28144">MYGRLFIFSLVTYVLAFVLTTIAHEFGHGILSAVLGGDPIVHHVYVEHHGLEGGPRAAASAAGPLVSLLQGAALWLVLARSTRGPSVARLLVLWLCLHGLINFFGYLITTPFVPNADIGKIATWLELPALARWALCAIGLGGITWIGYWSRAPLLSFVVEAETDLDLAARTRHVYLTGVGPWLLGWLVIALASWPAPHWITYAYPFFAGFFLITTVKAIGGAPVEGAAPAWVKAPLWPWLLLLAAVLVIFATVLRPGVALAG</sequence>
<evidence type="ECO:0000313" key="2">
    <source>
        <dbReference type="EMBL" id="PRP99995.1"/>
    </source>
</evidence>
<accession>A0A2S9Y4J6</accession>
<feature type="transmembrane region" description="Helical" evidence="1">
    <location>
        <begin position="202"/>
        <end position="224"/>
    </location>
</feature>
<dbReference type="EMBL" id="PVNK01000138">
    <property type="protein sequence ID" value="PRP99995.1"/>
    <property type="molecule type" value="Genomic_DNA"/>
</dbReference>
<organism evidence="2 3">
    <name type="scientific">Enhygromyxa salina</name>
    <dbReference type="NCBI Taxonomy" id="215803"/>
    <lineage>
        <taxon>Bacteria</taxon>
        <taxon>Pseudomonadati</taxon>
        <taxon>Myxococcota</taxon>
        <taxon>Polyangia</taxon>
        <taxon>Nannocystales</taxon>
        <taxon>Nannocystaceae</taxon>
        <taxon>Enhygromyxa</taxon>
    </lineage>
</organism>
<evidence type="ECO:0000313" key="3">
    <source>
        <dbReference type="Proteomes" id="UP000237968"/>
    </source>
</evidence>
<keyword evidence="1" id="KW-0472">Membrane</keyword>
<feature type="transmembrane region" description="Helical" evidence="1">
    <location>
        <begin position="90"/>
        <end position="109"/>
    </location>
</feature>
<feature type="transmembrane region" description="Helical" evidence="1">
    <location>
        <begin position="236"/>
        <end position="254"/>
    </location>
</feature>
<keyword evidence="1" id="KW-0812">Transmembrane</keyword>
<dbReference type="Proteomes" id="UP000237968">
    <property type="component" value="Unassembled WGS sequence"/>
</dbReference>
<comment type="caution">
    <text evidence="2">The sequence shown here is derived from an EMBL/GenBank/DDBJ whole genome shotgun (WGS) entry which is preliminary data.</text>
</comment>
<keyword evidence="3" id="KW-1185">Reference proteome</keyword>